<protein>
    <submittedName>
        <fullName evidence="1">Uncharacterized protein</fullName>
    </submittedName>
</protein>
<reference evidence="1 2" key="1">
    <citation type="submission" date="2019-02" db="EMBL/GenBank/DDBJ databases">
        <title>Deep-cultivation of Planctomycetes and their phenomic and genomic characterization uncovers novel biology.</title>
        <authorList>
            <person name="Wiegand S."/>
            <person name="Jogler M."/>
            <person name="Boedeker C."/>
            <person name="Pinto D."/>
            <person name="Vollmers J."/>
            <person name="Rivas-Marin E."/>
            <person name="Kohn T."/>
            <person name="Peeters S.H."/>
            <person name="Heuer A."/>
            <person name="Rast P."/>
            <person name="Oberbeckmann S."/>
            <person name="Bunk B."/>
            <person name="Jeske O."/>
            <person name="Meyerdierks A."/>
            <person name="Storesund J.E."/>
            <person name="Kallscheuer N."/>
            <person name="Luecker S."/>
            <person name="Lage O.M."/>
            <person name="Pohl T."/>
            <person name="Merkel B.J."/>
            <person name="Hornburger P."/>
            <person name="Mueller R.-W."/>
            <person name="Bruemmer F."/>
            <person name="Labrenz M."/>
            <person name="Spormann A.M."/>
            <person name="Op Den Camp H."/>
            <person name="Overmann J."/>
            <person name="Amann R."/>
            <person name="Jetten M.S.M."/>
            <person name="Mascher T."/>
            <person name="Medema M.H."/>
            <person name="Devos D.P."/>
            <person name="Kaster A.-K."/>
            <person name="Ovreas L."/>
            <person name="Rohde M."/>
            <person name="Galperin M.Y."/>
            <person name="Jogler C."/>
        </authorList>
    </citation>
    <scope>NUCLEOTIDE SEQUENCE [LARGE SCALE GENOMIC DNA]</scope>
    <source>
        <strain evidence="1 2">Poly41</strain>
    </source>
</reference>
<evidence type="ECO:0000313" key="2">
    <source>
        <dbReference type="Proteomes" id="UP000319143"/>
    </source>
</evidence>
<keyword evidence="2" id="KW-1185">Reference proteome</keyword>
<evidence type="ECO:0000313" key="1">
    <source>
        <dbReference type="EMBL" id="TWU31379.1"/>
    </source>
</evidence>
<proteinExistence type="predicted"/>
<comment type="caution">
    <text evidence="1">The sequence shown here is derived from an EMBL/GenBank/DDBJ whole genome shotgun (WGS) entry which is preliminary data.</text>
</comment>
<accession>A0A5C6D949</accession>
<name>A0A5C6D949_9BACT</name>
<dbReference type="AlphaFoldDB" id="A0A5C6D949"/>
<sequence length="104" mass="11696">MGIIDNNPGDNRQQDHRGLSHLYLKLAANLALGIGDLECLCRCSNTRSGLLRMGPPLPSRRRFDPLLRPIAGCGPKRRRGGRGSIEPFFKKGNASGWQSDYWYW</sequence>
<gene>
    <name evidence="1" type="ORF">Poly41_62480</name>
</gene>
<dbReference type="Proteomes" id="UP000319143">
    <property type="component" value="Unassembled WGS sequence"/>
</dbReference>
<dbReference type="EMBL" id="SJPV01000017">
    <property type="protein sequence ID" value="TWU31379.1"/>
    <property type="molecule type" value="Genomic_DNA"/>
</dbReference>
<organism evidence="1 2">
    <name type="scientific">Novipirellula artificiosorum</name>
    <dbReference type="NCBI Taxonomy" id="2528016"/>
    <lineage>
        <taxon>Bacteria</taxon>
        <taxon>Pseudomonadati</taxon>
        <taxon>Planctomycetota</taxon>
        <taxon>Planctomycetia</taxon>
        <taxon>Pirellulales</taxon>
        <taxon>Pirellulaceae</taxon>
        <taxon>Novipirellula</taxon>
    </lineage>
</organism>